<evidence type="ECO:0000256" key="1">
    <source>
        <dbReference type="ARBA" id="ARBA00004651"/>
    </source>
</evidence>
<sequence length="377" mass="42406">MNIETEKRKGHNPFELVQREKQLADQKFEGQAIGFFKDAMLRFRKNKASTVAAFFIGLIILMAIIAPLLSSFTYRDQHIEWTLLPPRVPGIEKLGILDGTRTMDIQKANLDVKYKDSVVKIIDEFEMDYRGRKIPMVNAKVDMYQLKEAKDQYFWMGTDSLGRDQWTRLWKGTRISLLIGFMAVTINVLIGITYGSISGYYGGKVDMIMQRIIEILNGVPQLVLVILFVMYLGAGIMPIILAMVMTGWIGMSRMIRAQFYKYKGQEYVLASRTMGAKDRALIFRHILPNAIGPIITQATLAVPGAIFTEAFLSYLGLGIAAPDPSIGVLLSDGQKLLLDHPHLTLFPAIVISILMLSFNLFGNGLRDAFDPTLRGQE</sequence>
<evidence type="ECO:0000256" key="4">
    <source>
        <dbReference type="ARBA" id="ARBA00022692"/>
    </source>
</evidence>
<evidence type="ECO:0000259" key="11">
    <source>
        <dbReference type="PROSITE" id="PS50928"/>
    </source>
</evidence>
<dbReference type="OrthoDB" id="9797472at2"/>
<feature type="domain" description="ABC transmembrane type-1" evidence="11">
    <location>
        <begin position="173"/>
        <end position="362"/>
    </location>
</feature>
<dbReference type="InterPro" id="IPR050366">
    <property type="entry name" value="BP-dependent_transpt_permease"/>
</dbReference>
<dbReference type="Gene3D" id="1.10.3720.10">
    <property type="entry name" value="MetI-like"/>
    <property type="match status" value="1"/>
</dbReference>
<keyword evidence="3" id="KW-1003">Cell membrane</keyword>
<dbReference type="Proteomes" id="UP000266177">
    <property type="component" value="Unassembled WGS sequence"/>
</dbReference>
<dbReference type="CDD" id="cd06261">
    <property type="entry name" value="TM_PBP2"/>
    <property type="match status" value="1"/>
</dbReference>
<proteinExistence type="inferred from homology"/>
<evidence type="ECO:0000256" key="5">
    <source>
        <dbReference type="ARBA" id="ARBA00022856"/>
    </source>
</evidence>
<evidence type="ECO:0000313" key="12">
    <source>
        <dbReference type="EMBL" id="RJG20398.1"/>
    </source>
</evidence>
<feature type="transmembrane region" description="Helical" evidence="10">
    <location>
        <begin position="222"/>
        <end position="251"/>
    </location>
</feature>
<dbReference type="InterPro" id="IPR000515">
    <property type="entry name" value="MetI-like"/>
</dbReference>
<protein>
    <submittedName>
        <fullName evidence="12">ABC transporter permease</fullName>
    </submittedName>
</protein>
<evidence type="ECO:0000256" key="2">
    <source>
        <dbReference type="ARBA" id="ARBA00022448"/>
    </source>
</evidence>
<keyword evidence="8 10" id="KW-0472">Membrane</keyword>
<dbReference type="InterPro" id="IPR035906">
    <property type="entry name" value="MetI-like_sf"/>
</dbReference>
<gene>
    <name evidence="12" type="ORF">DQX05_25510</name>
</gene>
<dbReference type="GO" id="GO:0055085">
    <property type="term" value="P:transmembrane transport"/>
    <property type="evidence" value="ECO:0007669"/>
    <property type="project" value="InterPro"/>
</dbReference>
<dbReference type="Pfam" id="PF00528">
    <property type="entry name" value="BPD_transp_1"/>
    <property type="match status" value="1"/>
</dbReference>
<evidence type="ECO:0000256" key="6">
    <source>
        <dbReference type="ARBA" id="ARBA00022927"/>
    </source>
</evidence>
<evidence type="ECO:0000256" key="9">
    <source>
        <dbReference type="ARBA" id="ARBA00024202"/>
    </source>
</evidence>
<evidence type="ECO:0000256" key="7">
    <source>
        <dbReference type="ARBA" id="ARBA00022989"/>
    </source>
</evidence>
<dbReference type="PROSITE" id="PS50928">
    <property type="entry name" value="ABC_TM1"/>
    <property type="match status" value="1"/>
</dbReference>
<dbReference type="GO" id="GO:0005886">
    <property type="term" value="C:plasma membrane"/>
    <property type="evidence" value="ECO:0007669"/>
    <property type="project" value="UniProtKB-SubCell"/>
</dbReference>
<feature type="transmembrane region" description="Helical" evidence="10">
    <location>
        <begin position="343"/>
        <end position="361"/>
    </location>
</feature>
<keyword evidence="6" id="KW-0653">Protein transport</keyword>
<evidence type="ECO:0000256" key="3">
    <source>
        <dbReference type="ARBA" id="ARBA00022475"/>
    </source>
</evidence>
<evidence type="ECO:0000256" key="8">
    <source>
        <dbReference type="ARBA" id="ARBA00023136"/>
    </source>
</evidence>
<dbReference type="SUPFAM" id="SSF161098">
    <property type="entry name" value="MetI-like"/>
    <property type="match status" value="1"/>
</dbReference>
<accession>A0A3A3GB12</accession>
<dbReference type="Pfam" id="PF12911">
    <property type="entry name" value="OppC_N"/>
    <property type="match status" value="1"/>
</dbReference>
<keyword evidence="5" id="KW-0571">Peptide transport</keyword>
<dbReference type="EMBL" id="QYZD01000037">
    <property type="protein sequence ID" value="RJG20398.1"/>
    <property type="molecule type" value="Genomic_DNA"/>
</dbReference>
<evidence type="ECO:0000256" key="10">
    <source>
        <dbReference type="RuleBase" id="RU363032"/>
    </source>
</evidence>
<keyword evidence="2 10" id="KW-0813">Transport</keyword>
<dbReference type="GO" id="GO:0015031">
    <property type="term" value="P:protein transport"/>
    <property type="evidence" value="ECO:0007669"/>
    <property type="project" value="UniProtKB-KW"/>
</dbReference>
<organism evidence="12 13">
    <name type="scientific">Paenibacillus thiaminolyticus</name>
    <name type="common">Bacillus thiaminolyticus</name>
    <dbReference type="NCBI Taxonomy" id="49283"/>
    <lineage>
        <taxon>Bacteria</taxon>
        <taxon>Bacillati</taxon>
        <taxon>Bacillota</taxon>
        <taxon>Bacilli</taxon>
        <taxon>Bacillales</taxon>
        <taxon>Paenibacillaceae</taxon>
        <taxon>Paenibacillus</taxon>
    </lineage>
</organism>
<feature type="transmembrane region" description="Helical" evidence="10">
    <location>
        <begin position="48"/>
        <end position="69"/>
    </location>
</feature>
<evidence type="ECO:0000313" key="13">
    <source>
        <dbReference type="Proteomes" id="UP000266177"/>
    </source>
</evidence>
<comment type="similarity">
    <text evidence="9">Belongs to the binding-protein-dependent transport system permease family. OppBC subfamily.</text>
</comment>
<dbReference type="PANTHER" id="PTHR43386:SF24">
    <property type="entry name" value="OLIGOPEPTIDE TRANSPORT SYSTEM PERMEASE PROTEIN AMID"/>
    <property type="match status" value="1"/>
</dbReference>
<name>A0A3A3GB12_PANTH</name>
<keyword evidence="4 10" id="KW-0812">Transmembrane</keyword>
<dbReference type="AlphaFoldDB" id="A0A3A3GB12"/>
<keyword evidence="7 10" id="KW-1133">Transmembrane helix</keyword>
<comment type="caution">
    <text evidence="12">The sequence shown here is derived from an EMBL/GenBank/DDBJ whole genome shotgun (WGS) entry which is preliminary data.</text>
</comment>
<dbReference type="GO" id="GO:0015833">
    <property type="term" value="P:peptide transport"/>
    <property type="evidence" value="ECO:0007669"/>
    <property type="project" value="UniProtKB-KW"/>
</dbReference>
<feature type="transmembrane region" description="Helical" evidence="10">
    <location>
        <begin position="175"/>
        <end position="202"/>
    </location>
</feature>
<comment type="subcellular location">
    <subcellularLocation>
        <location evidence="1 10">Cell membrane</location>
        <topology evidence="1 10">Multi-pass membrane protein</topology>
    </subcellularLocation>
</comment>
<dbReference type="PANTHER" id="PTHR43386">
    <property type="entry name" value="OLIGOPEPTIDE TRANSPORT SYSTEM PERMEASE PROTEIN APPC"/>
    <property type="match status" value="1"/>
</dbReference>
<dbReference type="InterPro" id="IPR025966">
    <property type="entry name" value="OppC_N"/>
</dbReference>
<reference evidence="12 13" key="1">
    <citation type="submission" date="2018-09" db="EMBL/GenBank/DDBJ databases">
        <title>Paenibacillus SK2017-BO5.</title>
        <authorList>
            <person name="Piskunova J.V."/>
            <person name="Dubiley S.A."/>
            <person name="Severinov K.V."/>
        </authorList>
    </citation>
    <scope>NUCLEOTIDE SEQUENCE [LARGE SCALE GENOMIC DNA]</scope>
    <source>
        <strain evidence="12 13">BO5</strain>
    </source>
</reference>